<organism evidence="9 10">
    <name type="scientific">Desulfomonile tiedjei</name>
    <dbReference type="NCBI Taxonomy" id="2358"/>
    <lineage>
        <taxon>Bacteria</taxon>
        <taxon>Pseudomonadati</taxon>
        <taxon>Thermodesulfobacteriota</taxon>
        <taxon>Desulfomonilia</taxon>
        <taxon>Desulfomonilales</taxon>
        <taxon>Desulfomonilaceae</taxon>
        <taxon>Desulfomonile</taxon>
    </lineage>
</organism>
<feature type="transmembrane region" description="Helical" evidence="8">
    <location>
        <begin position="21"/>
        <end position="41"/>
    </location>
</feature>
<dbReference type="PANTHER" id="PTHR32024:SF1">
    <property type="entry name" value="KTR SYSTEM POTASSIUM UPTAKE PROTEIN B"/>
    <property type="match status" value="1"/>
</dbReference>
<evidence type="ECO:0000256" key="1">
    <source>
        <dbReference type="ARBA" id="ARBA00004651"/>
    </source>
</evidence>
<dbReference type="GO" id="GO:0008324">
    <property type="term" value="F:monoatomic cation transmembrane transporter activity"/>
    <property type="evidence" value="ECO:0007669"/>
    <property type="project" value="InterPro"/>
</dbReference>
<dbReference type="AlphaFoldDB" id="A0A9D6V0Y9"/>
<evidence type="ECO:0000256" key="4">
    <source>
        <dbReference type="ARBA" id="ARBA00022692"/>
    </source>
</evidence>
<feature type="transmembrane region" description="Helical" evidence="8">
    <location>
        <begin position="135"/>
        <end position="155"/>
    </location>
</feature>
<dbReference type="InterPro" id="IPR003445">
    <property type="entry name" value="Cat_transpt"/>
</dbReference>
<feature type="transmembrane region" description="Helical" evidence="8">
    <location>
        <begin position="359"/>
        <end position="378"/>
    </location>
</feature>
<feature type="transmembrane region" description="Helical" evidence="8">
    <location>
        <begin position="418"/>
        <end position="439"/>
    </location>
</feature>
<evidence type="ECO:0000256" key="6">
    <source>
        <dbReference type="ARBA" id="ARBA00023065"/>
    </source>
</evidence>
<reference evidence="9" key="1">
    <citation type="submission" date="2020-07" db="EMBL/GenBank/DDBJ databases">
        <title>Huge and variable diversity of episymbiotic CPR bacteria and DPANN archaea in groundwater ecosystems.</title>
        <authorList>
            <person name="He C.Y."/>
            <person name="Keren R."/>
            <person name="Whittaker M."/>
            <person name="Farag I.F."/>
            <person name="Doudna J."/>
            <person name="Cate J.H.D."/>
            <person name="Banfield J.F."/>
        </authorList>
    </citation>
    <scope>NUCLEOTIDE SEQUENCE</scope>
    <source>
        <strain evidence="9">NC_groundwater_1664_Pr3_B-0.1um_52_9</strain>
    </source>
</reference>
<keyword evidence="6" id="KW-0406">Ion transport</keyword>
<dbReference type="EMBL" id="JACRDE010000280">
    <property type="protein sequence ID" value="MBI5249893.1"/>
    <property type="molecule type" value="Genomic_DNA"/>
</dbReference>
<dbReference type="GO" id="GO:0030001">
    <property type="term" value="P:metal ion transport"/>
    <property type="evidence" value="ECO:0007669"/>
    <property type="project" value="UniProtKB-ARBA"/>
</dbReference>
<dbReference type="Proteomes" id="UP000807825">
    <property type="component" value="Unassembled WGS sequence"/>
</dbReference>
<keyword evidence="4 8" id="KW-0812">Transmembrane</keyword>
<comment type="caution">
    <text evidence="9">The sequence shown here is derived from an EMBL/GenBank/DDBJ whole genome shotgun (WGS) entry which is preliminary data.</text>
</comment>
<name>A0A9D6V0Y9_9BACT</name>
<evidence type="ECO:0000313" key="9">
    <source>
        <dbReference type="EMBL" id="MBI5249893.1"/>
    </source>
</evidence>
<keyword evidence="3" id="KW-1003">Cell membrane</keyword>
<feature type="transmembrane region" description="Helical" evidence="8">
    <location>
        <begin position="194"/>
        <end position="221"/>
    </location>
</feature>
<feature type="transmembrane region" description="Helical" evidence="8">
    <location>
        <begin position="242"/>
        <end position="263"/>
    </location>
</feature>
<sequence length="456" mass="48657">MISGAKKQSLIALVSSPQTGLIGGFAAAILVGALLLCLPWAHYGKVGFLDALFTSTSAVCVTGLTVVDTANDYTMFGQVIIVILIQTGGLGIMTFAGLAFNILGRRMSLQSLAVLQDTFFQRDVAADFQRTFKTILALTFLIEGIGALLLWIFLLPMMDPGAALFSAVFHSVSAFCNAGFSLRSENLMGLSGSPGILIVIMSLIVLGGLGYTVLNEAWLLARGRGRSPGLYAQRRFSMHARLVLWVSSILIVGGCLAILLFGLTPGETHWGDRILHSLFQSVTARTAGFNSVDIGKLPQASLFILIVLMFIGGSPASCAGGVKTTTAVIWSARLRAALRGERDVHLLDRRLPWEQVGKADLLMGLAIFWNLIGILFLLSTEAHLAEGPLALIFEQVSAFGTVGLSAGLTPNLSAPGKLWIIATMFVGRLGPLTIAMWVVPLQKAHVRYPKGTVMIG</sequence>
<evidence type="ECO:0000256" key="5">
    <source>
        <dbReference type="ARBA" id="ARBA00022989"/>
    </source>
</evidence>
<evidence type="ECO:0000256" key="7">
    <source>
        <dbReference type="ARBA" id="ARBA00023136"/>
    </source>
</evidence>
<feature type="transmembrane region" description="Helical" evidence="8">
    <location>
        <begin position="300"/>
        <end position="322"/>
    </location>
</feature>
<dbReference type="Pfam" id="PF02386">
    <property type="entry name" value="TrkH"/>
    <property type="match status" value="1"/>
</dbReference>
<dbReference type="GO" id="GO:0005886">
    <property type="term" value="C:plasma membrane"/>
    <property type="evidence" value="ECO:0007669"/>
    <property type="project" value="UniProtKB-SubCell"/>
</dbReference>
<evidence type="ECO:0000256" key="8">
    <source>
        <dbReference type="SAM" id="Phobius"/>
    </source>
</evidence>
<comment type="subcellular location">
    <subcellularLocation>
        <location evidence="1">Cell membrane</location>
        <topology evidence="1">Multi-pass membrane protein</topology>
    </subcellularLocation>
</comment>
<keyword evidence="5 8" id="KW-1133">Transmembrane helix</keyword>
<gene>
    <name evidence="9" type="ORF">HY912_10400</name>
</gene>
<keyword evidence="7 8" id="KW-0472">Membrane</keyword>
<evidence type="ECO:0000256" key="3">
    <source>
        <dbReference type="ARBA" id="ARBA00022475"/>
    </source>
</evidence>
<accession>A0A9D6V0Y9</accession>
<protein>
    <submittedName>
        <fullName evidence="9">ATPase</fullName>
    </submittedName>
</protein>
<proteinExistence type="predicted"/>
<evidence type="ECO:0000256" key="2">
    <source>
        <dbReference type="ARBA" id="ARBA00022448"/>
    </source>
</evidence>
<dbReference type="PANTHER" id="PTHR32024">
    <property type="entry name" value="TRK SYSTEM POTASSIUM UPTAKE PROTEIN TRKG-RELATED"/>
    <property type="match status" value="1"/>
</dbReference>
<keyword evidence="2" id="KW-0813">Transport</keyword>
<feature type="transmembrane region" description="Helical" evidence="8">
    <location>
        <begin position="79"/>
        <end position="103"/>
    </location>
</feature>
<evidence type="ECO:0000313" key="10">
    <source>
        <dbReference type="Proteomes" id="UP000807825"/>
    </source>
</evidence>